<evidence type="ECO:0000313" key="7">
    <source>
        <dbReference type="Proteomes" id="UP000694565"/>
    </source>
</evidence>
<comment type="similarity">
    <text evidence="1">Belongs to the indoleamine 2,3-dioxygenase family.</text>
</comment>
<evidence type="ECO:0000256" key="2">
    <source>
        <dbReference type="ARBA" id="ARBA00022723"/>
    </source>
</evidence>
<dbReference type="Ensembl" id="ENSCLMT00005047445.1">
    <property type="protein sequence ID" value="ENSCLMP00005045847.1"/>
    <property type="gene ID" value="ENSCLMG00005021117.1"/>
</dbReference>
<evidence type="ECO:0000256" key="5">
    <source>
        <dbReference type="PIRSR" id="PIRSR600898-1"/>
    </source>
</evidence>
<dbReference type="Pfam" id="PF01231">
    <property type="entry name" value="IDO"/>
    <property type="match status" value="1"/>
</dbReference>
<dbReference type="GO" id="GO:0033754">
    <property type="term" value="F:indoleamine 2,3-dioxygenase activity"/>
    <property type="evidence" value="ECO:0007669"/>
    <property type="project" value="TreeGrafter"/>
</dbReference>
<dbReference type="PANTHER" id="PTHR28657:SF2">
    <property type="entry name" value="INDOLEAMINE 2,3-DIOXYGENASE 1"/>
    <property type="match status" value="1"/>
</dbReference>
<dbReference type="GO" id="GO:0005737">
    <property type="term" value="C:cytoplasm"/>
    <property type="evidence" value="ECO:0007669"/>
    <property type="project" value="TreeGrafter"/>
</dbReference>
<feature type="binding site" description="proximal binding residue" evidence="5">
    <location>
        <position position="288"/>
    </location>
    <ligand>
        <name>heme b</name>
        <dbReference type="ChEBI" id="CHEBI:60344"/>
    </ligand>
    <ligandPart>
        <name>Fe</name>
        <dbReference type="ChEBI" id="CHEBI:18248"/>
    </ligandPart>
</feature>
<dbReference type="GeneTree" id="ENSGT00940000164380"/>
<dbReference type="GO" id="GO:0019441">
    <property type="term" value="P:L-tryptophan catabolic process to kynurenine"/>
    <property type="evidence" value="ECO:0007669"/>
    <property type="project" value="InterPro"/>
</dbReference>
<dbReference type="AlphaFoldDB" id="A0A8C3AQK0"/>
<sequence length="345" mass="37790">TDLPGYYQEWLNLANNLTHLRVTETTGSGSQGENEQCLLHTHSCKSFLRLAHLALGFISMGYVWQEGQHAPAQILPKALALPYWLVSCRLGLPPILTYADSVLDNLKLKDPTGNMDLIFLFPGRESCRGFFMVSLLVEMAASSGITVSTGCCCSSSLSWYLFLNFRLMLCAHLIHSFVVSQPHALCHVDLTAFHGTLRIFVSGGLLYEGVSNEPISLSGASAAQSSAIQCFDALLCIQHENEAGGFLTRMRDYMPPAHRQQIETLSVCPSLRDFIVSNSSSDLCQNYHLNTVTKYIIVPGNRARTMGCPLRGVGTELNGTGTSGSSFMVFLKSVRNATQKALILE</sequence>
<reference evidence="6" key="1">
    <citation type="submission" date="2025-08" db="UniProtKB">
        <authorList>
            <consortium name="Ensembl"/>
        </authorList>
    </citation>
    <scope>IDENTIFICATION</scope>
</reference>
<evidence type="ECO:0000256" key="4">
    <source>
        <dbReference type="ARBA" id="ARBA00023079"/>
    </source>
</evidence>
<proteinExistence type="inferred from homology"/>
<keyword evidence="5" id="KW-0349">Heme</keyword>
<keyword evidence="3 5" id="KW-0408">Iron</keyword>
<dbReference type="GO" id="GO:0020037">
    <property type="term" value="F:heme binding"/>
    <property type="evidence" value="ECO:0007669"/>
    <property type="project" value="InterPro"/>
</dbReference>
<keyword evidence="7" id="KW-1185">Reference proteome</keyword>
<dbReference type="GO" id="GO:0046872">
    <property type="term" value="F:metal ion binding"/>
    <property type="evidence" value="ECO:0007669"/>
    <property type="project" value="UniProtKB-KW"/>
</dbReference>
<name>A0A8C3AQK0_CYCLU</name>
<accession>A0A8C3AQK0</accession>
<dbReference type="GO" id="GO:0004833">
    <property type="term" value="F:L-tryptophan 2,3-dioxygenase activity"/>
    <property type="evidence" value="ECO:0007669"/>
    <property type="project" value="TreeGrafter"/>
</dbReference>
<evidence type="ECO:0000256" key="3">
    <source>
        <dbReference type="ARBA" id="ARBA00023004"/>
    </source>
</evidence>
<evidence type="ECO:0000313" key="6">
    <source>
        <dbReference type="Ensembl" id="ENSCLMP00005045847.1"/>
    </source>
</evidence>
<reference evidence="6" key="2">
    <citation type="submission" date="2025-09" db="UniProtKB">
        <authorList>
            <consortium name="Ensembl"/>
        </authorList>
    </citation>
    <scope>IDENTIFICATION</scope>
</reference>
<organism evidence="6 7">
    <name type="scientific">Cyclopterus lumpus</name>
    <name type="common">Lumpsucker</name>
    <dbReference type="NCBI Taxonomy" id="8103"/>
    <lineage>
        <taxon>Eukaryota</taxon>
        <taxon>Metazoa</taxon>
        <taxon>Chordata</taxon>
        <taxon>Craniata</taxon>
        <taxon>Vertebrata</taxon>
        <taxon>Euteleostomi</taxon>
        <taxon>Actinopterygii</taxon>
        <taxon>Neopterygii</taxon>
        <taxon>Teleostei</taxon>
        <taxon>Neoteleostei</taxon>
        <taxon>Acanthomorphata</taxon>
        <taxon>Eupercaria</taxon>
        <taxon>Perciformes</taxon>
        <taxon>Cottioidei</taxon>
        <taxon>Cottales</taxon>
        <taxon>Cyclopteridae</taxon>
        <taxon>Cyclopterus</taxon>
    </lineage>
</organism>
<keyword evidence="2 5" id="KW-0479">Metal-binding</keyword>
<dbReference type="Gene3D" id="1.20.58.480">
    <property type="match status" value="1"/>
</dbReference>
<dbReference type="Proteomes" id="UP000694565">
    <property type="component" value="Unplaced"/>
</dbReference>
<evidence type="ECO:0000256" key="1">
    <source>
        <dbReference type="ARBA" id="ARBA00007119"/>
    </source>
</evidence>
<dbReference type="SUPFAM" id="SSF140959">
    <property type="entry name" value="Indolic compounds 2,3-dioxygenase-like"/>
    <property type="match status" value="1"/>
</dbReference>
<dbReference type="PANTHER" id="PTHR28657">
    <property type="entry name" value="INDOLEAMINE 2,3-DIOXYGENASE"/>
    <property type="match status" value="1"/>
</dbReference>
<dbReference type="GO" id="GO:0034354">
    <property type="term" value="P:'de novo' NAD+ biosynthetic process from L-tryptophan"/>
    <property type="evidence" value="ECO:0007669"/>
    <property type="project" value="TreeGrafter"/>
</dbReference>
<dbReference type="InterPro" id="IPR037217">
    <property type="entry name" value="Trp/Indoleamine_2_3_dOase-like"/>
</dbReference>
<protein>
    <submittedName>
        <fullName evidence="6">Uncharacterized protein</fullName>
    </submittedName>
</protein>
<dbReference type="InterPro" id="IPR000898">
    <property type="entry name" value="Indolamine_dOase"/>
</dbReference>
<keyword evidence="4" id="KW-0823">Tryptophan catabolism</keyword>